<dbReference type="InterPro" id="IPR038695">
    <property type="entry name" value="Saro_0823-like_sf"/>
</dbReference>
<dbReference type="PANTHER" id="PTHR37953:SF1">
    <property type="entry name" value="UPF0127 PROTEIN MJ1496"/>
    <property type="match status" value="1"/>
</dbReference>
<dbReference type="RefSeq" id="WP_137277468.1">
    <property type="nucleotide sequence ID" value="NZ_QKNX01000008.1"/>
</dbReference>
<dbReference type="OrthoDB" id="6763at2157"/>
<dbReference type="AlphaFoldDB" id="A0A4U5J8W1"/>
<sequence length="179" mass="19195">MDSRWLTYGVAAVAFVLAAGVLAFSTGAIVPFLGDGYDPAAEPANGTHDGYKHTTVTVHDADSGEELGHVEAAIADTSRTRYLGLSATDDLPENRGMLFVHDGVAERTYVMRNMSFGIDIVFADADGTITTIHEAPEPAPDEDGNAQEYPGTGQYVLEVNRGWMAERGVEVGDEVRFDL</sequence>
<name>A0A4U5J8W1_9EURY</name>
<proteinExistence type="predicted"/>
<evidence type="ECO:0000313" key="1">
    <source>
        <dbReference type="EMBL" id="TKR24546.1"/>
    </source>
</evidence>
<dbReference type="Proteomes" id="UP000308037">
    <property type="component" value="Unassembled WGS sequence"/>
</dbReference>
<evidence type="ECO:0000313" key="2">
    <source>
        <dbReference type="Proteomes" id="UP000308037"/>
    </source>
</evidence>
<keyword evidence="2" id="KW-1185">Reference proteome</keyword>
<gene>
    <name evidence="1" type="ORF">DM868_14035</name>
</gene>
<dbReference type="EMBL" id="QKNX01000008">
    <property type="protein sequence ID" value="TKR24546.1"/>
    <property type="molecule type" value="Genomic_DNA"/>
</dbReference>
<dbReference type="Pfam" id="PF02643">
    <property type="entry name" value="DUF192"/>
    <property type="match status" value="1"/>
</dbReference>
<accession>A0A4U5J8W1</accession>
<comment type="caution">
    <text evidence="1">The sequence shown here is derived from an EMBL/GenBank/DDBJ whole genome shotgun (WGS) entry which is preliminary data.</text>
</comment>
<reference evidence="1 2" key="1">
    <citation type="submission" date="2019-04" db="EMBL/GenBank/DDBJ databases">
        <title>Natronomonas sp. F20-122 a newhaloarchaeon isolated from a saline saltern of Isla Bacuta, Huelva, Spain.</title>
        <authorList>
            <person name="Duran-Viseras A."/>
            <person name="Sanchez-Porro C."/>
            <person name="Ventosa A."/>
        </authorList>
    </citation>
    <scope>NUCLEOTIDE SEQUENCE [LARGE SCALE GENOMIC DNA]</scope>
    <source>
        <strain evidence="1 2">F20-122</strain>
    </source>
</reference>
<dbReference type="InterPro" id="IPR003795">
    <property type="entry name" value="DUF192"/>
</dbReference>
<dbReference type="Gene3D" id="2.60.120.1140">
    <property type="entry name" value="Protein of unknown function DUF192"/>
    <property type="match status" value="1"/>
</dbReference>
<dbReference type="PANTHER" id="PTHR37953">
    <property type="entry name" value="UPF0127 PROTEIN MJ1496"/>
    <property type="match status" value="1"/>
</dbReference>
<protein>
    <submittedName>
        <fullName evidence="1">DUF192 domain-containing protein</fullName>
    </submittedName>
</protein>
<organism evidence="1 2">
    <name type="scientific">Natronomonas salsuginis</name>
    <dbReference type="NCBI Taxonomy" id="2217661"/>
    <lineage>
        <taxon>Archaea</taxon>
        <taxon>Methanobacteriati</taxon>
        <taxon>Methanobacteriota</taxon>
        <taxon>Stenosarchaea group</taxon>
        <taxon>Halobacteria</taxon>
        <taxon>Halobacteriales</taxon>
        <taxon>Natronomonadaceae</taxon>
        <taxon>Natronomonas</taxon>
    </lineage>
</organism>